<dbReference type="InterPro" id="IPR004220">
    <property type="entry name" value="5-COMe_2-OHmuconate_Isoase"/>
</dbReference>
<dbReference type="eggNOG" id="COG3232">
    <property type="taxonomic scope" value="Bacteria"/>
</dbReference>
<dbReference type="InterPro" id="IPR014347">
    <property type="entry name" value="Tautomerase/MIF_sf"/>
</dbReference>
<dbReference type="Pfam" id="PF02962">
    <property type="entry name" value="CHMI"/>
    <property type="match status" value="1"/>
</dbReference>
<reference evidence="1 2" key="1">
    <citation type="submission" date="2013-08" db="EMBL/GenBank/DDBJ databases">
        <title>Genome of Pontibacillus chungwhensis.</title>
        <authorList>
            <person name="Wang Q."/>
            <person name="Wang G."/>
        </authorList>
    </citation>
    <scope>NUCLEOTIDE SEQUENCE [LARGE SCALE GENOMIC DNA]</scope>
    <source>
        <strain evidence="1 2">BH030062</strain>
    </source>
</reference>
<dbReference type="GO" id="GO:0008704">
    <property type="term" value="F:5-carboxymethyl-2-hydroxymuconate delta-isomerase activity"/>
    <property type="evidence" value="ECO:0007669"/>
    <property type="project" value="InterPro"/>
</dbReference>
<dbReference type="EMBL" id="AVBG01000003">
    <property type="protein sequence ID" value="KGP92338.1"/>
    <property type="molecule type" value="Genomic_DNA"/>
</dbReference>
<dbReference type="STRING" id="1385513.N780_02120"/>
<dbReference type="CDD" id="cd00580">
    <property type="entry name" value="CHMI"/>
    <property type="match status" value="1"/>
</dbReference>
<evidence type="ECO:0000313" key="2">
    <source>
        <dbReference type="Proteomes" id="UP000030153"/>
    </source>
</evidence>
<dbReference type="OrthoDB" id="9814215at2"/>
<dbReference type="PANTHER" id="PTHR37950">
    <property type="entry name" value="4-HYDROXYPHENYLACETATE CATABOLISM PROTEIN"/>
    <property type="match status" value="1"/>
</dbReference>
<name>A0A0A2V029_9BACI</name>
<organism evidence="1 2">
    <name type="scientific">Pontibacillus chungwhensis BH030062</name>
    <dbReference type="NCBI Taxonomy" id="1385513"/>
    <lineage>
        <taxon>Bacteria</taxon>
        <taxon>Bacillati</taxon>
        <taxon>Bacillota</taxon>
        <taxon>Bacilli</taxon>
        <taxon>Bacillales</taxon>
        <taxon>Bacillaceae</taxon>
        <taxon>Pontibacillus</taxon>
    </lineage>
</organism>
<dbReference type="PANTHER" id="PTHR37950:SF1">
    <property type="entry name" value="4-HYDROXYPHENYLACETATE CATABOLISM PROTEIN"/>
    <property type="match status" value="1"/>
</dbReference>
<protein>
    <submittedName>
        <fullName evidence="1">5-carboxymethyl-2-hydroxymuconate isomerase</fullName>
    </submittedName>
</protein>
<dbReference type="RefSeq" id="WP_036781617.1">
    <property type="nucleotide sequence ID" value="NZ_AVBG01000003.1"/>
</dbReference>
<proteinExistence type="predicted"/>
<evidence type="ECO:0000313" key="1">
    <source>
        <dbReference type="EMBL" id="KGP92338.1"/>
    </source>
</evidence>
<gene>
    <name evidence="1" type="ORF">N780_02120</name>
</gene>
<keyword evidence="2" id="KW-1185">Reference proteome</keyword>
<keyword evidence="1" id="KW-0413">Isomerase</keyword>
<sequence length="125" mass="14140">MPHIIVEYTDNLVDFDFPSLLKQLNLVLVESPHFPTGGIRSRAVKLTDYVVADGTEDDSFVHIELKVGAGRSEEILKETSEALFAVAESFFSDCFKDHYLALSLEVTEFNFPTQKKNNIHNRYTG</sequence>
<dbReference type="Proteomes" id="UP000030153">
    <property type="component" value="Unassembled WGS sequence"/>
</dbReference>
<dbReference type="Gene3D" id="3.30.429.10">
    <property type="entry name" value="Macrophage Migration Inhibitory Factor"/>
    <property type="match status" value="1"/>
</dbReference>
<dbReference type="SUPFAM" id="SSF55331">
    <property type="entry name" value="Tautomerase/MIF"/>
    <property type="match status" value="1"/>
</dbReference>
<comment type="caution">
    <text evidence="1">The sequence shown here is derived from an EMBL/GenBank/DDBJ whole genome shotgun (WGS) entry which is preliminary data.</text>
</comment>
<dbReference type="AlphaFoldDB" id="A0A0A2V029"/>
<accession>A0A0A2V029</accession>